<dbReference type="PROSITE" id="PS50893">
    <property type="entry name" value="ABC_TRANSPORTER_2"/>
    <property type="match status" value="1"/>
</dbReference>
<dbReference type="Pfam" id="PF00005">
    <property type="entry name" value="ABC_tran"/>
    <property type="match status" value="1"/>
</dbReference>
<keyword evidence="3" id="KW-0547">Nucleotide-binding</keyword>
<protein>
    <submittedName>
        <fullName evidence="6">ABC transporter ATP-binding protein</fullName>
    </submittedName>
</protein>
<keyword evidence="7" id="KW-1185">Reference proteome</keyword>
<dbReference type="Proteomes" id="UP000601171">
    <property type="component" value="Unassembled WGS sequence"/>
</dbReference>
<evidence type="ECO:0000313" key="6">
    <source>
        <dbReference type="EMBL" id="MBC8586849.1"/>
    </source>
</evidence>
<dbReference type="PROSITE" id="PS00211">
    <property type="entry name" value="ABC_TRANSPORTER_1"/>
    <property type="match status" value="1"/>
</dbReference>
<evidence type="ECO:0000256" key="4">
    <source>
        <dbReference type="ARBA" id="ARBA00022840"/>
    </source>
</evidence>
<keyword evidence="4 6" id="KW-0067">ATP-binding</keyword>
<sequence length="297" mass="32878">MEIKLENISKEYKNVKALDNINLAINSPAMIGFVGPNGAGKSTLMKMLVGQLLPTSGNIIVDGVLLNKNEKHLKERLGYLPQDFGLYEELTVEEFLDYMACLKGINRSKRKSIDRAISLTSLEEKRKFKIKTLSGGQKQRIGIAQAILNNPELLIVDEPTVGLDPEERIKFRNLFSEGSKEKIVILSTHIIEDVESICNSIIVLNKGKILFAGEPSELVKGALDHVGTIEIVGNNREEILESGMKGEFKITSTVITPHGTRYRVVSESLPSSFEKITPSLEDAYVYCMLKGEVENAG</sequence>
<dbReference type="PANTHER" id="PTHR43335">
    <property type="entry name" value="ABC TRANSPORTER, ATP-BINDING PROTEIN"/>
    <property type="match status" value="1"/>
</dbReference>
<proteinExistence type="inferred from homology"/>
<dbReference type="CDD" id="cd03264">
    <property type="entry name" value="ABC_drug_resistance_like"/>
    <property type="match status" value="1"/>
</dbReference>
<evidence type="ECO:0000256" key="2">
    <source>
        <dbReference type="ARBA" id="ARBA00022448"/>
    </source>
</evidence>
<dbReference type="PANTHER" id="PTHR43335:SF2">
    <property type="entry name" value="ABC TRANSPORTER, ATP-BINDING PROTEIN"/>
    <property type="match status" value="1"/>
</dbReference>
<keyword evidence="2" id="KW-0813">Transport</keyword>
<dbReference type="GO" id="GO:0005524">
    <property type="term" value="F:ATP binding"/>
    <property type="evidence" value="ECO:0007669"/>
    <property type="project" value="UniProtKB-KW"/>
</dbReference>
<dbReference type="AlphaFoldDB" id="A0A926EUS9"/>
<organism evidence="6 7">
    <name type="scientific">Paratissierella segnis</name>
    <dbReference type="NCBI Taxonomy" id="2763679"/>
    <lineage>
        <taxon>Bacteria</taxon>
        <taxon>Bacillati</taxon>
        <taxon>Bacillota</taxon>
        <taxon>Tissierellia</taxon>
        <taxon>Tissierellales</taxon>
        <taxon>Tissierellaceae</taxon>
        <taxon>Paratissierella</taxon>
    </lineage>
</organism>
<comment type="similarity">
    <text evidence="1">Belongs to the ABC transporter superfamily.</text>
</comment>
<evidence type="ECO:0000313" key="7">
    <source>
        <dbReference type="Proteomes" id="UP000601171"/>
    </source>
</evidence>
<dbReference type="GO" id="GO:0016887">
    <property type="term" value="F:ATP hydrolysis activity"/>
    <property type="evidence" value="ECO:0007669"/>
    <property type="project" value="InterPro"/>
</dbReference>
<dbReference type="SMART" id="SM00382">
    <property type="entry name" value="AAA"/>
    <property type="match status" value="1"/>
</dbReference>
<dbReference type="RefSeq" id="WP_262428315.1">
    <property type="nucleotide sequence ID" value="NZ_JACRTG010000003.1"/>
</dbReference>
<dbReference type="InterPro" id="IPR017871">
    <property type="entry name" value="ABC_transporter-like_CS"/>
</dbReference>
<dbReference type="InterPro" id="IPR003593">
    <property type="entry name" value="AAA+_ATPase"/>
</dbReference>
<dbReference type="InterPro" id="IPR003439">
    <property type="entry name" value="ABC_transporter-like_ATP-bd"/>
</dbReference>
<name>A0A926EUS9_9FIRM</name>
<dbReference type="SUPFAM" id="SSF52540">
    <property type="entry name" value="P-loop containing nucleoside triphosphate hydrolases"/>
    <property type="match status" value="1"/>
</dbReference>
<gene>
    <name evidence="6" type="ORF">H8707_01165</name>
</gene>
<evidence type="ECO:0000256" key="3">
    <source>
        <dbReference type="ARBA" id="ARBA00022741"/>
    </source>
</evidence>
<evidence type="ECO:0000256" key="1">
    <source>
        <dbReference type="ARBA" id="ARBA00005417"/>
    </source>
</evidence>
<dbReference type="Gene3D" id="3.40.50.300">
    <property type="entry name" value="P-loop containing nucleotide triphosphate hydrolases"/>
    <property type="match status" value="1"/>
</dbReference>
<dbReference type="EMBL" id="JACRTG010000003">
    <property type="protein sequence ID" value="MBC8586849.1"/>
    <property type="molecule type" value="Genomic_DNA"/>
</dbReference>
<accession>A0A926EUS9</accession>
<dbReference type="InterPro" id="IPR027417">
    <property type="entry name" value="P-loop_NTPase"/>
</dbReference>
<comment type="caution">
    <text evidence="6">The sequence shown here is derived from an EMBL/GenBank/DDBJ whole genome shotgun (WGS) entry which is preliminary data.</text>
</comment>
<feature type="domain" description="ABC transporter" evidence="5">
    <location>
        <begin position="3"/>
        <end position="231"/>
    </location>
</feature>
<evidence type="ECO:0000259" key="5">
    <source>
        <dbReference type="PROSITE" id="PS50893"/>
    </source>
</evidence>
<reference evidence="6" key="1">
    <citation type="submission" date="2020-08" db="EMBL/GenBank/DDBJ databases">
        <title>Genome public.</title>
        <authorList>
            <person name="Liu C."/>
            <person name="Sun Q."/>
        </authorList>
    </citation>
    <scope>NUCLEOTIDE SEQUENCE</scope>
    <source>
        <strain evidence="6">BX21</strain>
    </source>
</reference>